<comment type="caution">
    <text evidence="1">The sequence shown here is derived from an EMBL/GenBank/DDBJ whole genome shotgun (WGS) entry which is preliminary data.</text>
</comment>
<dbReference type="RefSeq" id="WP_131554644.1">
    <property type="nucleotide sequence ID" value="NZ_SJSK01000005.1"/>
</dbReference>
<proteinExistence type="predicted"/>
<dbReference type="Proteomes" id="UP000292884">
    <property type="component" value="Unassembled WGS sequence"/>
</dbReference>
<gene>
    <name evidence="1" type="ORF">EZ428_18285</name>
</gene>
<keyword evidence="2" id="KW-1185">Reference proteome</keyword>
<evidence type="ECO:0008006" key="3">
    <source>
        <dbReference type="Google" id="ProtNLM"/>
    </source>
</evidence>
<protein>
    <recommendedName>
        <fullName evidence="3">TerB family tellurite resistance protein</fullName>
    </recommendedName>
</protein>
<accession>A0A4R0MP67</accession>
<organism evidence="1 2">
    <name type="scientific">Pedobacter frigiditerrae</name>
    <dbReference type="NCBI Taxonomy" id="2530452"/>
    <lineage>
        <taxon>Bacteria</taxon>
        <taxon>Pseudomonadati</taxon>
        <taxon>Bacteroidota</taxon>
        <taxon>Sphingobacteriia</taxon>
        <taxon>Sphingobacteriales</taxon>
        <taxon>Sphingobacteriaceae</taxon>
        <taxon>Pedobacter</taxon>
    </lineage>
</organism>
<name>A0A4R0MP67_9SPHI</name>
<evidence type="ECO:0000313" key="2">
    <source>
        <dbReference type="Proteomes" id="UP000292884"/>
    </source>
</evidence>
<dbReference type="EMBL" id="SJSK01000005">
    <property type="protein sequence ID" value="TCC88590.1"/>
    <property type="molecule type" value="Genomic_DNA"/>
</dbReference>
<dbReference type="AlphaFoldDB" id="A0A4R0MP67"/>
<sequence>MGSSIKFYLRCPFGFCLSAHFKLLVMMAMVICGLGLGSGSVKAQSYDEIFRQKKTQEKYLLKQIAYLKLYADQAWKGYKIVSGGLETINDFTSGEFKLHEAFTSALSKVSSLVKKDFRLAEIIQFQLNINSSFRALLKSSALSPGQNRAYFRQVQENVMVECKADLDELMDIVLSGDLEMNDAERLSRLKKIHLSMNEKASFARWFCSESGLLMNLQRTENVDIKSIRRFYEKN</sequence>
<evidence type="ECO:0000313" key="1">
    <source>
        <dbReference type="EMBL" id="TCC88590.1"/>
    </source>
</evidence>
<dbReference type="OrthoDB" id="673795at2"/>
<reference evidence="1 2" key="1">
    <citation type="submission" date="2019-02" db="EMBL/GenBank/DDBJ databases">
        <title>Pedobacter sp. RP-1-13 sp. nov., isolated from Arctic soil.</title>
        <authorList>
            <person name="Dahal R.H."/>
        </authorList>
    </citation>
    <scope>NUCLEOTIDE SEQUENCE [LARGE SCALE GENOMIC DNA]</scope>
    <source>
        <strain evidence="1 2">RP-1-13</strain>
    </source>
</reference>